<dbReference type="EMBL" id="QFOD01000003">
    <property type="protein sequence ID" value="PZP35171.1"/>
    <property type="molecule type" value="Genomic_DNA"/>
</dbReference>
<evidence type="ECO:0000313" key="1">
    <source>
        <dbReference type="EMBL" id="PZP35171.1"/>
    </source>
</evidence>
<dbReference type="AlphaFoldDB" id="A0A2W5DTG3"/>
<gene>
    <name evidence="1" type="ORF">DI603_04665</name>
</gene>
<evidence type="ECO:0000313" key="2">
    <source>
        <dbReference type="Proteomes" id="UP000249633"/>
    </source>
</evidence>
<organism evidence="1 2">
    <name type="scientific">Roseateles depolymerans</name>
    <dbReference type="NCBI Taxonomy" id="76731"/>
    <lineage>
        <taxon>Bacteria</taxon>
        <taxon>Pseudomonadati</taxon>
        <taxon>Pseudomonadota</taxon>
        <taxon>Betaproteobacteria</taxon>
        <taxon>Burkholderiales</taxon>
        <taxon>Sphaerotilaceae</taxon>
        <taxon>Roseateles</taxon>
    </lineage>
</organism>
<proteinExistence type="predicted"/>
<dbReference type="Proteomes" id="UP000249633">
    <property type="component" value="Unassembled WGS sequence"/>
</dbReference>
<name>A0A2W5DTG3_9BURK</name>
<reference evidence="1 2" key="1">
    <citation type="submission" date="2017-08" db="EMBL/GenBank/DDBJ databases">
        <title>Infants hospitalized years apart are colonized by the same room-sourced microbial strains.</title>
        <authorList>
            <person name="Brooks B."/>
            <person name="Olm M.R."/>
            <person name="Firek B.A."/>
            <person name="Baker R."/>
            <person name="Thomas B.C."/>
            <person name="Morowitz M.J."/>
            <person name="Banfield J.F."/>
        </authorList>
    </citation>
    <scope>NUCLEOTIDE SEQUENCE [LARGE SCALE GENOMIC DNA]</scope>
    <source>
        <strain evidence="1">S2_012_000_R2_81</strain>
    </source>
</reference>
<protein>
    <submittedName>
        <fullName evidence="1">Uncharacterized protein</fullName>
    </submittedName>
</protein>
<accession>A0A2W5DTG3</accession>
<sequence length="152" mass="16710">MNSQLELRYQPDTDGTGELFARARSGDFLGAGSAWFSEAELLAFGTRLQTCYPLTPGTELQIQGGYWAPNSSPPRLQEVLLGLRVYALGITGGVGLQVELADPIHEHQRPESRGRACFELATSYDELQRFGAQIQSLLRPGDRTARLSLDRA</sequence>
<comment type="caution">
    <text evidence="1">The sequence shown here is derived from an EMBL/GenBank/DDBJ whole genome shotgun (WGS) entry which is preliminary data.</text>
</comment>